<organism evidence="1 2">
    <name type="scientific">Caerostris extrusa</name>
    <name type="common">Bark spider</name>
    <name type="synonym">Caerostris bankana</name>
    <dbReference type="NCBI Taxonomy" id="172846"/>
    <lineage>
        <taxon>Eukaryota</taxon>
        <taxon>Metazoa</taxon>
        <taxon>Ecdysozoa</taxon>
        <taxon>Arthropoda</taxon>
        <taxon>Chelicerata</taxon>
        <taxon>Arachnida</taxon>
        <taxon>Araneae</taxon>
        <taxon>Araneomorphae</taxon>
        <taxon>Entelegynae</taxon>
        <taxon>Araneoidea</taxon>
        <taxon>Araneidae</taxon>
        <taxon>Caerostris</taxon>
    </lineage>
</organism>
<accession>A0AAV4M6J9</accession>
<dbReference type="Proteomes" id="UP001054945">
    <property type="component" value="Unassembled WGS sequence"/>
</dbReference>
<dbReference type="EMBL" id="BPLR01001917">
    <property type="protein sequence ID" value="GIX67993.1"/>
    <property type="molecule type" value="Genomic_DNA"/>
</dbReference>
<name>A0AAV4M6J9_CAEEX</name>
<dbReference type="AlphaFoldDB" id="A0AAV4M6J9"/>
<protein>
    <submittedName>
        <fullName evidence="1">Uncharacterized protein</fullName>
    </submittedName>
</protein>
<evidence type="ECO:0000313" key="2">
    <source>
        <dbReference type="Proteomes" id="UP001054945"/>
    </source>
</evidence>
<proteinExistence type="predicted"/>
<keyword evidence="2" id="KW-1185">Reference proteome</keyword>
<comment type="caution">
    <text evidence="1">The sequence shown here is derived from an EMBL/GenBank/DDBJ whole genome shotgun (WGS) entry which is preliminary data.</text>
</comment>
<gene>
    <name evidence="1" type="ORF">CEXT_194901</name>
</gene>
<reference evidence="1 2" key="1">
    <citation type="submission" date="2021-06" db="EMBL/GenBank/DDBJ databases">
        <title>Caerostris extrusa draft genome.</title>
        <authorList>
            <person name="Kono N."/>
            <person name="Arakawa K."/>
        </authorList>
    </citation>
    <scope>NUCLEOTIDE SEQUENCE [LARGE SCALE GENOMIC DNA]</scope>
</reference>
<evidence type="ECO:0000313" key="1">
    <source>
        <dbReference type="EMBL" id="GIX67993.1"/>
    </source>
</evidence>
<sequence length="100" mass="11004">MTPLRGGVALTLDPFTGREGGESLDCALITASFVVPYDRLILLLWSLASGTSKIRPRFVYSARCRDSLGLSMSCQKRIYVKKPRTPGGYRVLEKVASLSH</sequence>